<name>A0A1S4EJT6_DIACI</name>
<dbReference type="GeneID" id="103515944"/>
<dbReference type="PaxDb" id="121845-A0A1S4EJT6"/>
<proteinExistence type="predicted"/>
<dbReference type="STRING" id="121845.A0A1S4EJT6"/>
<dbReference type="Pfam" id="PF10178">
    <property type="entry name" value="PAC3"/>
    <property type="match status" value="1"/>
</dbReference>
<dbReference type="InterPro" id="IPR053720">
    <property type="entry name" value="Psm_Assembly_Chaperone"/>
</dbReference>
<dbReference type="GO" id="GO:0043248">
    <property type="term" value="P:proteasome assembly"/>
    <property type="evidence" value="ECO:0007669"/>
    <property type="project" value="InterPro"/>
</dbReference>
<sequence length="126" mass="14680">MHREEQHKMRTIGATISGEHIDLVVTEYENMIFVMITQNEKLGPMILVDKTTARNWEAERDAYFMNHLFGKEDEWSQSLARYLSDFTNPPKPVLYSILVKDDLKSVDTMEAIRDLINDQKLWSASS</sequence>
<dbReference type="InterPro" id="IPR018788">
    <property type="entry name" value="Proteasome_assmbl_chp_3"/>
</dbReference>
<gene>
    <name evidence="2 3" type="primary">LOC103515944</name>
</gene>
<evidence type="ECO:0000313" key="2">
    <source>
        <dbReference type="RefSeq" id="XP_017302362.1"/>
    </source>
</evidence>
<keyword evidence="1" id="KW-1185">Reference proteome</keyword>
<organism evidence="1 2">
    <name type="scientific">Diaphorina citri</name>
    <name type="common">Asian citrus psyllid</name>
    <dbReference type="NCBI Taxonomy" id="121845"/>
    <lineage>
        <taxon>Eukaryota</taxon>
        <taxon>Metazoa</taxon>
        <taxon>Ecdysozoa</taxon>
        <taxon>Arthropoda</taxon>
        <taxon>Hexapoda</taxon>
        <taxon>Insecta</taxon>
        <taxon>Pterygota</taxon>
        <taxon>Neoptera</taxon>
        <taxon>Paraneoptera</taxon>
        <taxon>Hemiptera</taxon>
        <taxon>Sternorrhyncha</taxon>
        <taxon>Psylloidea</taxon>
        <taxon>Psyllidae</taxon>
        <taxon>Diaphorininae</taxon>
        <taxon>Diaphorina</taxon>
    </lineage>
</organism>
<accession>A0A1S4EJT6</accession>
<protein>
    <submittedName>
        <fullName evidence="3">Uncharacterized protein LOC103515944 isoform X1</fullName>
    </submittedName>
    <submittedName>
        <fullName evidence="2">Uncharacterized protein LOC103515944 isoform X2</fullName>
    </submittedName>
</protein>
<dbReference type="RefSeq" id="XP_017302362.1">
    <property type="nucleotide sequence ID" value="XM_017446873.2"/>
</dbReference>
<reference evidence="2 3" key="1">
    <citation type="submission" date="2025-04" db="UniProtKB">
        <authorList>
            <consortium name="RefSeq"/>
        </authorList>
    </citation>
    <scope>IDENTIFICATION</scope>
</reference>
<dbReference type="Gene3D" id="3.30.230.90">
    <property type="match status" value="1"/>
</dbReference>
<dbReference type="KEGG" id="dci:103515944"/>
<dbReference type="Proteomes" id="UP000079169">
    <property type="component" value="Unplaced"/>
</dbReference>
<dbReference type="AlphaFoldDB" id="A0A1S4EJT6"/>
<dbReference type="RefSeq" id="XP_026684288.1">
    <property type="nucleotide sequence ID" value="XM_026828487.1"/>
</dbReference>
<evidence type="ECO:0000313" key="3">
    <source>
        <dbReference type="RefSeq" id="XP_026684288.1"/>
    </source>
</evidence>
<evidence type="ECO:0000313" key="1">
    <source>
        <dbReference type="Proteomes" id="UP000079169"/>
    </source>
</evidence>